<dbReference type="SUPFAM" id="SSF48652">
    <property type="entry name" value="Tetraspanin"/>
    <property type="match status" value="1"/>
</dbReference>
<feature type="transmembrane region" description="Helical" evidence="5">
    <location>
        <begin position="60"/>
        <end position="82"/>
    </location>
</feature>
<dbReference type="PANTHER" id="PTHR19282">
    <property type="entry name" value="TETRASPANIN"/>
    <property type="match status" value="1"/>
</dbReference>
<dbReference type="GO" id="GO:0005886">
    <property type="term" value="C:plasma membrane"/>
    <property type="evidence" value="ECO:0007669"/>
    <property type="project" value="TreeGrafter"/>
</dbReference>
<gene>
    <name evidence="6" type="ORF">NMOB1V02_LOCUS12035</name>
</gene>
<evidence type="ECO:0000256" key="3">
    <source>
        <dbReference type="ARBA" id="ARBA00022989"/>
    </source>
</evidence>
<keyword evidence="4 5" id="KW-0472">Membrane</keyword>
<dbReference type="Pfam" id="PF00335">
    <property type="entry name" value="Tetraspanin"/>
    <property type="match status" value="1"/>
</dbReference>
<protein>
    <recommendedName>
        <fullName evidence="8">Tetraspanin</fullName>
    </recommendedName>
</protein>
<proteinExistence type="predicted"/>
<dbReference type="InterPro" id="IPR008952">
    <property type="entry name" value="Tetraspanin_EC2_sf"/>
</dbReference>
<organism evidence="6">
    <name type="scientific">Notodromas monacha</name>
    <dbReference type="NCBI Taxonomy" id="399045"/>
    <lineage>
        <taxon>Eukaryota</taxon>
        <taxon>Metazoa</taxon>
        <taxon>Ecdysozoa</taxon>
        <taxon>Arthropoda</taxon>
        <taxon>Crustacea</taxon>
        <taxon>Oligostraca</taxon>
        <taxon>Ostracoda</taxon>
        <taxon>Podocopa</taxon>
        <taxon>Podocopida</taxon>
        <taxon>Cypridocopina</taxon>
        <taxon>Cypridoidea</taxon>
        <taxon>Cyprididae</taxon>
        <taxon>Notodromas</taxon>
    </lineage>
</organism>
<dbReference type="InterPro" id="IPR018499">
    <property type="entry name" value="Tetraspanin/Peripherin"/>
</dbReference>
<keyword evidence="7" id="KW-1185">Reference proteome</keyword>
<evidence type="ECO:0000256" key="4">
    <source>
        <dbReference type="ARBA" id="ARBA00023136"/>
    </source>
</evidence>
<feature type="transmembrane region" description="Helical" evidence="5">
    <location>
        <begin position="14"/>
        <end position="39"/>
    </location>
</feature>
<evidence type="ECO:0000256" key="1">
    <source>
        <dbReference type="ARBA" id="ARBA00004141"/>
    </source>
</evidence>
<evidence type="ECO:0000313" key="6">
    <source>
        <dbReference type="EMBL" id="CAD7284428.1"/>
    </source>
</evidence>
<dbReference type="EMBL" id="CAJPEX010008148">
    <property type="protein sequence ID" value="CAG0924580.1"/>
    <property type="molecule type" value="Genomic_DNA"/>
</dbReference>
<dbReference type="OrthoDB" id="10033535at2759"/>
<evidence type="ECO:0000313" key="7">
    <source>
        <dbReference type="Proteomes" id="UP000678499"/>
    </source>
</evidence>
<evidence type="ECO:0000256" key="5">
    <source>
        <dbReference type="SAM" id="Phobius"/>
    </source>
</evidence>
<feature type="transmembrane region" description="Helical" evidence="5">
    <location>
        <begin position="88"/>
        <end position="113"/>
    </location>
</feature>
<reference evidence="6" key="1">
    <citation type="submission" date="2020-11" db="EMBL/GenBank/DDBJ databases">
        <authorList>
            <person name="Tran Van P."/>
        </authorList>
    </citation>
    <scope>NUCLEOTIDE SEQUENCE</scope>
</reference>
<dbReference type="Proteomes" id="UP000678499">
    <property type="component" value="Unassembled WGS sequence"/>
</dbReference>
<evidence type="ECO:0008006" key="8">
    <source>
        <dbReference type="Google" id="ProtNLM"/>
    </source>
</evidence>
<sequence length="206" mass="22327">MGAGGGIPFQALKWALFIFNALFAILGLAVLITAAVVLSDTNSALSDYGHLARDEIKEPAGLLIFIGLVMFVVAGVGCLAAIRESRVLVLAFSSIIGFLVILEFGGSIAAYVYRNDVREYAGTKMMNKQLKEYWTEFDKNITNAAVITHWDDMQKGLKCCGVENYCIPLSLTSCTGWPIADLNDCIEVQTSRAIKVVCSSPITFAE</sequence>
<dbReference type="AlphaFoldDB" id="A0A7R9C1X0"/>
<keyword evidence="3 5" id="KW-1133">Transmembrane helix</keyword>
<keyword evidence="2 5" id="KW-0812">Transmembrane</keyword>
<accession>A0A7R9C1X0</accession>
<comment type="subcellular location">
    <subcellularLocation>
        <location evidence="1">Membrane</location>
        <topology evidence="1">Multi-pass membrane protein</topology>
    </subcellularLocation>
</comment>
<name>A0A7R9C1X0_9CRUS</name>
<dbReference type="PRINTS" id="PR00259">
    <property type="entry name" value="TMFOUR"/>
</dbReference>
<dbReference type="Gene3D" id="1.10.1450.10">
    <property type="entry name" value="Tetraspanin"/>
    <property type="match status" value="1"/>
</dbReference>
<dbReference type="EMBL" id="OA890185">
    <property type="protein sequence ID" value="CAD7284428.1"/>
    <property type="molecule type" value="Genomic_DNA"/>
</dbReference>
<dbReference type="PANTHER" id="PTHR19282:SF544">
    <property type="entry name" value="TETRASPANIN"/>
    <property type="match status" value="1"/>
</dbReference>
<evidence type="ECO:0000256" key="2">
    <source>
        <dbReference type="ARBA" id="ARBA00022692"/>
    </source>
</evidence>